<feature type="disulfide bond" evidence="6">
    <location>
        <begin position="142"/>
        <end position="179"/>
    </location>
</feature>
<proteinExistence type="inferred from homology"/>
<dbReference type="AlphaFoldDB" id="A0A139WFN0"/>
<dbReference type="FunFam" id="1.10.1450.10:FF:000032">
    <property type="entry name" value="Tetraspanin"/>
    <property type="match status" value="1"/>
</dbReference>
<feature type="transmembrane region" description="Helical" evidence="7">
    <location>
        <begin position="12"/>
        <end position="34"/>
    </location>
</feature>
<keyword evidence="6" id="KW-1015">Disulfide bond</keyword>
<dbReference type="InterPro" id="IPR000301">
    <property type="entry name" value="Tetraspanin_animals"/>
</dbReference>
<dbReference type="Pfam" id="PF00335">
    <property type="entry name" value="Tetraspanin"/>
    <property type="match status" value="1"/>
</dbReference>
<dbReference type="PRINTS" id="PR00259">
    <property type="entry name" value="TMFOUR"/>
</dbReference>
<organism evidence="8 9">
    <name type="scientific">Tribolium castaneum</name>
    <name type="common">Red flour beetle</name>
    <dbReference type="NCBI Taxonomy" id="7070"/>
    <lineage>
        <taxon>Eukaryota</taxon>
        <taxon>Metazoa</taxon>
        <taxon>Ecdysozoa</taxon>
        <taxon>Arthropoda</taxon>
        <taxon>Hexapoda</taxon>
        <taxon>Insecta</taxon>
        <taxon>Pterygota</taxon>
        <taxon>Neoptera</taxon>
        <taxon>Endopterygota</taxon>
        <taxon>Coleoptera</taxon>
        <taxon>Polyphaga</taxon>
        <taxon>Cucujiformia</taxon>
        <taxon>Tenebrionidae</taxon>
        <taxon>Tenebrionidae incertae sedis</taxon>
        <taxon>Tribolium</taxon>
    </lineage>
</organism>
<feature type="transmembrane region" description="Helical" evidence="7">
    <location>
        <begin position="46"/>
        <end position="65"/>
    </location>
</feature>
<dbReference type="InterPro" id="IPR008952">
    <property type="entry name" value="Tetraspanin_EC2_sf"/>
</dbReference>
<evidence type="ECO:0000256" key="5">
    <source>
        <dbReference type="ARBA" id="ARBA00023136"/>
    </source>
</evidence>
<dbReference type="Proteomes" id="UP000007266">
    <property type="component" value="Linkage group 7"/>
</dbReference>
<reference evidence="8 9" key="1">
    <citation type="journal article" date="2008" name="Nature">
        <title>The genome of the model beetle and pest Tribolium castaneum.</title>
        <authorList>
            <consortium name="Tribolium Genome Sequencing Consortium"/>
            <person name="Richards S."/>
            <person name="Gibbs R.A."/>
            <person name="Weinstock G.M."/>
            <person name="Brown S.J."/>
            <person name="Denell R."/>
            <person name="Beeman R.W."/>
            <person name="Gibbs R."/>
            <person name="Beeman R.W."/>
            <person name="Brown S.J."/>
            <person name="Bucher G."/>
            <person name="Friedrich M."/>
            <person name="Grimmelikhuijzen C.J."/>
            <person name="Klingler M."/>
            <person name="Lorenzen M."/>
            <person name="Richards S."/>
            <person name="Roth S."/>
            <person name="Schroder R."/>
            <person name="Tautz D."/>
            <person name="Zdobnov E.M."/>
            <person name="Muzny D."/>
            <person name="Gibbs R.A."/>
            <person name="Weinstock G.M."/>
            <person name="Attaway T."/>
            <person name="Bell S."/>
            <person name="Buhay C.J."/>
            <person name="Chandrabose M.N."/>
            <person name="Chavez D."/>
            <person name="Clerk-Blankenburg K.P."/>
            <person name="Cree A."/>
            <person name="Dao M."/>
            <person name="Davis C."/>
            <person name="Chacko J."/>
            <person name="Dinh H."/>
            <person name="Dugan-Rocha S."/>
            <person name="Fowler G."/>
            <person name="Garner T.T."/>
            <person name="Garnes J."/>
            <person name="Gnirke A."/>
            <person name="Hawes A."/>
            <person name="Hernandez J."/>
            <person name="Hines S."/>
            <person name="Holder M."/>
            <person name="Hume J."/>
            <person name="Jhangiani S.N."/>
            <person name="Joshi V."/>
            <person name="Khan Z.M."/>
            <person name="Jackson L."/>
            <person name="Kovar C."/>
            <person name="Kowis A."/>
            <person name="Lee S."/>
            <person name="Lewis L.R."/>
            <person name="Margolis J."/>
            <person name="Morgan M."/>
            <person name="Nazareth L.V."/>
            <person name="Nguyen N."/>
            <person name="Okwuonu G."/>
            <person name="Parker D."/>
            <person name="Richards S."/>
            <person name="Ruiz S.J."/>
            <person name="Santibanez J."/>
            <person name="Savard J."/>
            <person name="Scherer S.E."/>
            <person name="Schneider B."/>
            <person name="Sodergren E."/>
            <person name="Tautz D."/>
            <person name="Vattahil S."/>
            <person name="Villasana D."/>
            <person name="White C.S."/>
            <person name="Wright R."/>
            <person name="Park Y."/>
            <person name="Beeman R.W."/>
            <person name="Lord J."/>
            <person name="Oppert B."/>
            <person name="Lorenzen M."/>
            <person name="Brown S."/>
            <person name="Wang L."/>
            <person name="Savard J."/>
            <person name="Tautz D."/>
            <person name="Richards S."/>
            <person name="Weinstock G."/>
            <person name="Gibbs R.A."/>
            <person name="Liu Y."/>
            <person name="Worley K."/>
            <person name="Weinstock G."/>
            <person name="Elsik C.G."/>
            <person name="Reese J.T."/>
            <person name="Elhaik E."/>
            <person name="Landan G."/>
            <person name="Graur D."/>
            <person name="Arensburger P."/>
            <person name="Atkinson P."/>
            <person name="Beeman R.W."/>
            <person name="Beidler J."/>
            <person name="Brown S.J."/>
            <person name="Demuth J.P."/>
            <person name="Drury D.W."/>
            <person name="Du Y.Z."/>
            <person name="Fujiwara H."/>
            <person name="Lorenzen M."/>
            <person name="Maselli V."/>
            <person name="Osanai M."/>
            <person name="Park Y."/>
            <person name="Robertson H.M."/>
            <person name="Tu Z."/>
            <person name="Wang J.J."/>
            <person name="Wang S."/>
            <person name="Richards S."/>
            <person name="Song H."/>
            <person name="Zhang L."/>
            <person name="Sodergren E."/>
            <person name="Werner D."/>
            <person name="Stanke M."/>
            <person name="Morgenstern B."/>
            <person name="Solovyev V."/>
            <person name="Kosarev P."/>
            <person name="Brown G."/>
            <person name="Chen H.C."/>
            <person name="Ermolaeva O."/>
            <person name="Hlavina W."/>
            <person name="Kapustin Y."/>
            <person name="Kiryutin B."/>
            <person name="Kitts P."/>
            <person name="Maglott D."/>
            <person name="Pruitt K."/>
            <person name="Sapojnikov V."/>
            <person name="Souvorov A."/>
            <person name="Mackey A.J."/>
            <person name="Waterhouse R.M."/>
            <person name="Wyder S."/>
            <person name="Zdobnov E.M."/>
            <person name="Zdobnov E.M."/>
            <person name="Wyder S."/>
            <person name="Kriventseva E.V."/>
            <person name="Kadowaki T."/>
            <person name="Bork P."/>
            <person name="Aranda M."/>
            <person name="Bao R."/>
            <person name="Beermann A."/>
            <person name="Berns N."/>
            <person name="Bolognesi R."/>
            <person name="Bonneton F."/>
            <person name="Bopp D."/>
            <person name="Brown S.J."/>
            <person name="Bucher G."/>
            <person name="Butts T."/>
            <person name="Chaumot A."/>
            <person name="Denell R.E."/>
            <person name="Ferrier D.E."/>
            <person name="Friedrich M."/>
            <person name="Gordon C.M."/>
            <person name="Jindra M."/>
            <person name="Klingler M."/>
            <person name="Lan Q."/>
            <person name="Lattorff H.M."/>
            <person name="Laudet V."/>
            <person name="von Levetsow C."/>
            <person name="Liu Z."/>
            <person name="Lutz R."/>
            <person name="Lynch J.A."/>
            <person name="da Fonseca R.N."/>
            <person name="Posnien N."/>
            <person name="Reuter R."/>
            <person name="Roth S."/>
            <person name="Savard J."/>
            <person name="Schinko J.B."/>
            <person name="Schmitt C."/>
            <person name="Schoppmeier M."/>
            <person name="Schroder R."/>
            <person name="Shippy T.D."/>
            <person name="Simonnet F."/>
            <person name="Marques-Souza H."/>
            <person name="Tautz D."/>
            <person name="Tomoyasu Y."/>
            <person name="Trauner J."/>
            <person name="Van der Zee M."/>
            <person name="Vervoort M."/>
            <person name="Wittkopp N."/>
            <person name="Wimmer E.A."/>
            <person name="Yang X."/>
            <person name="Jones A.K."/>
            <person name="Sattelle D.B."/>
            <person name="Ebert P.R."/>
            <person name="Nelson D."/>
            <person name="Scott J.G."/>
            <person name="Beeman R.W."/>
            <person name="Muthukrishnan S."/>
            <person name="Kramer K.J."/>
            <person name="Arakane Y."/>
            <person name="Beeman R.W."/>
            <person name="Zhu Q."/>
            <person name="Hogenkamp D."/>
            <person name="Dixit R."/>
            <person name="Oppert B."/>
            <person name="Jiang H."/>
            <person name="Zou Z."/>
            <person name="Marshall J."/>
            <person name="Elpidina E."/>
            <person name="Vinokurov K."/>
            <person name="Oppert C."/>
            <person name="Zou Z."/>
            <person name="Evans J."/>
            <person name="Lu Z."/>
            <person name="Zhao P."/>
            <person name="Sumathipala N."/>
            <person name="Altincicek B."/>
            <person name="Vilcinskas A."/>
            <person name="Williams M."/>
            <person name="Hultmark D."/>
            <person name="Hetru C."/>
            <person name="Jiang H."/>
            <person name="Grimmelikhuijzen C.J."/>
            <person name="Hauser F."/>
            <person name="Cazzamali G."/>
            <person name="Williamson M."/>
            <person name="Park Y."/>
            <person name="Li B."/>
            <person name="Tanaka Y."/>
            <person name="Predel R."/>
            <person name="Neupert S."/>
            <person name="Schachtner J."/>
            <person name="Verleyen P."/>
            <person name="Raible F."/>
            <person name="Bork P."/>
            <person name="Friedrich M."/>
            <person name="Walden K.K."/>
            <person name="Robertson H.M."/>
            <person name="Angeli S."/>
            <person name="Foret S."/>
            <person name="Bucher G."/>
            <person name="Schuetz S."/>
            <person name="Maleszka R."/>
            <person name="Wimmer E.A."/>
            <person name="Beeman R.W."/>
            <person name="Lorenzen M."/>
            <person name="Tomoyasu Y."/>
            <person name="Miller S.C."/>
            <person name="Grossmann D."/>
            <person name="Bucher G."/>
        </authorList>
    </citation>
    <scope>NUCLEOTIDE SEQUENCE [LARGE SCALE GENOMIC DNA]</scope>
    <source>
        <strain evidence="8 9">Georgia GA2</strain>
    </source>
</reference>
<evidence type="ECO:0000313" key="8">
    <source>
        <dbReference type="EMBL" id="KYB26808.1"/>
    </source>
</evidence>
<dbReference type="EMBL" id="KQ971351">
    <property type="protein sequence ID" value="KYB26808.1"/>
    <property type="molecule type" value="Genomic_DNA"/>
</dbReference>
<dbReference type="InterPro" id="IPR018499">
    <property type="entry name" value="Tetraspanin/Peripherin"/>
</dbReference>
<accession>A0A139WFN0</accession>
<comment type="similarity">
    <text evidence="2 7">Belongs to the tetraspanin (TM4SF) family.</text>
</comment>
<dbReference type="CDD" id="cd03127">
    <property type="entry name" value="tetraspanin_LEL"/>
    <property type="match status" value="1"/>
</dbReference>
<feature type="transmembrane region" description="Helical" evidence="7">
    <location>
        <begin position="77"/>
        <end position="103"/>
    </location>
</feature>
<dbReference type="GO" id="GO:0005886">
    <property type="term" value="C:plasma membrane"/>
    <property type="evidence" value="ECO:0000318"/>
    <property type="project" value="GO_Central"/>
</dbReference>
<evidence type="ECO:0000256" key="2">
    <source>
        <dbReference type="ARBA" id="ARBA00006840"/>
    </source>
</evidence>
<evidence type="ECO:0000256" key="4">
    <source>
        <dbReference type="ARBA" id="ARBA00022989"/>
    </source>
</evidence>
<dbReference type="PANTHER" id="PTHR19282">
    <property type="entry name" value="TETRASPANIN"/>
    <property type="match status" value="1"/>
</dbReference>
<evidence type="ECO:0000256" key="3">
    <source>
        <dbReference type="ARBA" id="ARBA00022692"/>
    </source>
</evidence>
<gene>
    <name evidence="8" type="primary">AUGUSTUS-3.0.2_33531</name>
    <name evidence="8" type="ORF">TcasGA2_TC033531</name>
</gene>
<evidence type="ECO:0000256" key="1">
    <source>
        <dbReference type="ARBA" id="ARBA00004141"/>
    </source>
</evidence>
<protein>
    <recommendedName>
        <fullName evidence="7">Tetraspanin</fullName>
    </recommendedName>
</protein>
<dbReference type="SUPFAM" id="SSF48652">
    <property type="entry name" value="Tetraspanin"/>
    <property type="match status" value="1"/>
</dbReference>
<dbReference type="PANTHER" id="PTHR19282:SF521">
    <property type="entry name" value="IP01817P-RELATED"/>
    <property type="match status" value="1"/>
</dbReference>
<evidence type="ECO:0000313" key="9">
    <source>
        <dbReference type="Proteomes" id="UP000007266"/>
    </source>
</evidence>
<dbReference type="OMA" id="LLAINTC"/>
<keyword evidence="5 7" id="KW-0472">Membrane</keyword>
<dbReference type="Gene3D" id="1.10.1450.10">
    <property type="entry name" value="Tetraspanin"/>
    <property type="match status" value="1"/>
</dbReference>
<comment type="subcellular location">
    <subcellularLocation>
        <location evidence="1 7">Membrane</location>
        <topology evidence="1 7">Multi-pass membrane protein</topology>
    </subcellularLocation>
</comment>
<keyword evidence="3 7" id="KW-0812">Transmembrane</keyword>
<name>A0A139WFN0_TRICA</name>
<keyword evidence="9" id="KW-1185">Reference proteome</keyword>
<feature type="disulfide bond" evidence="6">
    <location>
        <begin position="143"/>
        <end position="163"/>
    </location>
</feature>
<sequence length="230" mass="25866">MKVFSVQVAILGLNGAILALGVILSYIGITWIQFEIKYEKATENQFVYIGAVLIALGLFLCNTTVMGCCGTLSKNKFLLAINTCMFLLIFVIYADFGIVALHLKKASSPYMKDIDVELEKILRKKHKGWDDFYDYIQKKFKCCGFDGFQDYHRVLNTSHLKSCCKDNSDCKEPTYKEGCTKPLLDYIGEKFVFSGAISFTVAILGLIAGVFTYIVKRLHRSCQFSTSGEL</sequence>
<reference evidence="8 9" key="2">
    <citation type="journal article" date="2010" name="Nucleic Acids Res.">
        <title>BeetleBase in 2010: revisions to provide comprehensive genomic information for Tribolium castaneum.</title>
        <authorList>
            <person name="Kim H.S."/>
            <person name="Murphy T."/>
            <person name="Xia J."/>
            <person name="Caragea D."/>
            <person name="Park Y."/>
            <person name="Beeman R.W."/>
            <person name="Lorenzen M.D."/>
            <person name="Butcher S."/>
            <person name="Manak J.R."/>
            <person name="Brown S.J."/>
        </authorList>
    </citation>
    <scope>GENOME REANNOTATION</scope>
    <source>
        <strain evidence="8 9">Georgia GA2</strain>
    </source>
</reference>
<feature type="transmembrane region" description="Helical" evidence="7">
    <location>
        <begin position="191"/>
        <end position="215"/>
    </location>
</feature>
<dbReference type="PIRSF" id="PIRSF002419">
    <property type="entry name" value="Tetraspanin"/>
    <property type="match status" value="1"/>
</dbReference>
<evidence type="ECO:0000256" key="6">
    <source>
        <dbReference type="PIRSR" id="PIRSR002419-1"/>
    </source>
</evidence>
<keyword evidence="4 7" id="KW-1133">Transmembrane helix</keyword>
<dbReference type="InParanoid" id="A0A139WFN0"/>
<evidence type="ECO:0000256" key="7">
    <source>
        <dbReference type="RuleBase" id="RU361218"/>
    </source>
</evidence>